<sequence length="572" mass="64316">MDFYMDFDFPQDRWLFYQNIQNANGILDEHQRRRRIRRVVSDRMNPFVAMEDQECIARFRLRKNTMHDLIQEIQDELLVTQDRKGVPIPPHLQVLIAAASMGNGSYQIVQGDCFSVSQTSVSRCVARVSCAIARRRETYVKFPEANATRQTVDDFYAIAGMPGCMLLPAQTFGGVFLTPEIPHTCVLPPGATPLPLSDTNTTSSSTSFNSTDPEKVSQCEYVMVVNDTEQVQQCTEWHLDNTTYGTTLTEEFELVCGNGFMRPVYQSIYFFGAFFGSPASGCLADRSAAGIIVFLPWTFSMMMLGGLAYLYRNWRYLVLTTSLPLLLLLPLQWFIDESPRWLIVRGHHDRALQVLQKAARWNNTSLPPEHQLRKLMTDNTEESYKMSGDENVVTLIKHFFVHFSMLFSFDPYIYCTLSGVVEIPGATLTIPFVNVLGRRLSNIICMSSTGIFILAIAFIPKSMGWLMMLLALIGKMTIAAAFQIIYLHVSEVFPTEVRTRGAGLGDMMAKVGSMTAPFIIDSLATNMAYSGPATLAEVEADLNLSEEEDIAVKHWPPLKLQTHARIFIGSLG</sequence>
<dbReference type="EMBL" id="JAWQEG010005859">
    <property type="protein sequence ID" value="KAK3856520.1"/>
    <property type="molecule type" value="Genomic_DNA"/>
</dbReference>
<evidence type="ECO:0000256" key="4">
    <source>
        <dbReference type="ARBA" id="ARBA00023136"/>
    </source>
</evidence>
<evidence type="ECO:0000256" key="5">
    <source>
        <dbReference type="SAM" id="Phobius"/>
    </source>
</evidence>
<comment type="caution">
    <text evidence="6">The sequence shown here is derived from an EMBL/GenBank/DDBJ whole genome shotgun (WGS) entry which is preliminary data.</text>
</comment>
<keyword evidence="2 5" id="KW-0812">Transmembrane</keyword>
<dbReference type="Pfam" id="PF00083">
    <property type="entry name" value="Sugar_tr"/>
    <property type="match status" value="1"/>
</dbReference>
<keyword evidence="7" id="KW-1185">Reference proteome</keyword>
<evidence type="ECO:0000313" key="6">
    <source>
        <dbReference type="EMBL" id="KAK3856520.1"/>
    </source>
</evidence>
<feature type="transmembrane region" description="Helical" evidence="5">
    <location>
        <begin position="440"/>
        <end position="459"/>
    </location>
</feature>
<dbReference type="InterPro" id="IPR005828">
    <property type="entry name" value="MFS_sugar_transport-like"/>
</dbReference>
<evidence type="ECO:0000313" key="7">
    <source>
        <dbReference type="Proteomes" id="UP001286313"/>
    </source>
</evidence>
<dbReference type="Proteomes" id="UP001286313">
    <property type="component" value="Unassembled WGS sequence"/>
</dbReference>
<proteinExistence type="predicted"/>
<feature type="transmembrane region" description="Helical" evidence="5">
    <location>
        <begin position="411"/>
        <end position="433"/>
    </location>
</feature>
<reference evidence="6" key="1">
    <citation type="submission" date="2023-10" db="EMBL/GenBank/DDBJ databases">
        <title>Genome assemblies of two species of porcelain crab, Petrolisthes cinctipes and Petrolisthes manimaculis (Anomura: Porcellanidae).</title>
        <authorList>
            <person name="Angst P."/>
        </authorList>
    </citation>
    <scope>NUCLEOTIDE SEQUENCE</scope>
    <source>
        <strain evidence="6">PB745_01</strain>
        <tissue evidence="6">Gill</tissue>
    </source>
</reference>
<name>A0AAE1BTF7_PETCI</name>
<dbReference type="AlphaFoldDB" id="A0AAE1BTF7"/>
<dbReference type="GO" id="GO:0016020">
    <property type="term" value="C:membrane"/>
    <property type="evidence" value="ECO:0007669"/>
    <property type="project" value="UniProtKB-SubCell"/>
</dbReference>
<keyword evidence="4 5" id="KW-0472">Membrane</keyword>
<protein>
    <submittedName>
        <fullName evidence="6">Uncharacterized protein</fullName>
    </submittedName>
</protein>
<comment type="subcellular location">
    <subcellularLocation>
        <location evidence="1">Membrane</location>
        <topology evidence="1">Multi-pass membrane protein</topology>
    </subcellularLocation>
</comment>
<evidence type="ECO:0000256" key="3">
    <source>
        <dbReference type="ARBA" id="ARBA00022989"/>
    </source>
</evidence>
<dbReference type="InterPro" id="IPR036259">
    <property type="entry name" value="MFS_trans_sf"/>
</dbReference>
<dbReference type="GO" id="GO:0022857">
    <property type="term" value="F:transmembrane transporter activity"/>
    <property type="evidence" value="ECO:0007669"/>
    <property type="project" value="InterPro"/>
</dbReference>
<dbReference type="Gene3D" id="1.20.1250.20">
    <property type="entry name" value="MFS general substrate transporter like domains"/>
    <property type="match status" value="1"/>
</dbReference>
<organism evidence="6 7">
    <name type="scientific">Petrolisthes cinctipes</name>
    <name type="common">Flat porcelain crab</name>
    <dbReference type="NCBI Taxonomy" id="88211"/>
    <lineage>
        <taxon>Eukaryota</taxon>
        <taxon>Metazoa</taxon>
        <taxon>Ecdysozoa</taxon>
        <taxon>Arthropoda</taxon>
        <taxon>Crustacea</taxon>
        <taxon>Multicrustacea</taxon>
        <taxon>Malacostraca</taxon>
        <taxon>Eumalacostraca</taxon>
        <taxon>Eucarida</taxon>
        <taxon>Decapoda</taxon>
        <taxon>Pleocyemata</taxon>
        <taxon>Anomura</taxon>
        <taxon>Galatheoidea</taxon>
        <taxon>Porcellanidae</taxon>
        <taxon>Petrolisthes</taxon>
    </lineage>
</organism>
<dbReference type="SUPFAM" id="SSF103473">
    <property type="entry name" value="MFS general substrate transporter"/>
    <property type="match status" value="1"/>
</dbReference>
<feature type="transmembrane region" description="Helical" evidence="5">
    <location>
        <begin position="316"/>
        <end position="335"/>
    </location>
</feature>
<keyword evidence="3 5" id="KW-1133">Transmembrane helix</keyword>
<dbReference type="PANTHER" id="PTHR24064">
    <property type="entry name" value="SOLUTE CARRIER FAMILY 22 MEMBER"/>
    <property type="match status" value="1"/>
</dbReference>
<gene>
    <name evidence="6" type="ORF">Pcinc_037164</name>
</gene>
<accession>A0AAE1BTF7</accession>
<evidence type="ECO:0000256" key="2">
    <source>
        <dbReference type="ARBA" id="ARBA00022692"/>
    </source>
</evidence>
<evidence type="ECO:0000256" key="1">
    <source>
        <dbReference type="ARBA" id="ARBA00004141"/>
    </source>
</evidence>
<feature type="transmembrane region" description="Helical" evidence="5">
    <location>
        <begin position="465"/>
        <end position="489"/>
    </location>
</feature>
<feature type="transmembrane region" description="Helical" evidence="5">
    <location>
        <begin position="288"/>
        <end position="309"/>
    </location>
</feature>